<keyword evidence="1" id="KW-1133">Transmembrane helix</keyword>
<feature type="transmembrane region" description="Helical" evidence="1">
    <location>
        <begin position="92"/>
        <end position="113"/>
    </location>
</feature>
<dbReference type="EMBL" id="BMHP01000001">
    <property type="protein sequence ID" value="GGD49796.1"/>
    <property type="molecule type" value="Genomic_DNA"/>
</dbReference>
<reference evidence="2" key="1">
    <citation type="journal article" date="2014" name="Int. J. Syst. Evol. Microbiol.">
        <title>Complete genome sequence of Corynebacterium casei LMG S-19264T (=DSM 44701T), isolated from a smear-ripened cheese.</title>
        <authorList>
            <consortium name="US DOE Joint Genome Institute (JGI-PGF)"/>
            <person name="Walter F."/>
            <person name="Albersmeier A."/>
            <person name="Kalinowski J."/>
            <person name="Ruckert C."/>
        </authorList>
    </citation>
    <scope>NUCLEOTIDE SEQUENCE</scope>
    <source>
        <strain evidence="2">CGMCC 1.15178</strain>
    </source>
</reference>
<evidence type="ECO:0000313" key="3">
    <source>
        <dbReference type="Proteomes" id="UP000612456"/>
    </source>
</evidence>
<organism evidence="2 3">
    <name type="scientific">Paenibacillus nasutitermitis</name>
    <dbReference type="NCBI Taxonomy" id="1652958"/>
    <lineage>
        <taxon>Bacteria</taxon>
        <taxon>Bacillati</taxon>
        <taxon>Bacillota</taxon>
        <taxon>Bacilli</taxon>
        <taxon>Bacillales</taxon>
        <taxon>Paenibacillaceae</taxon>
        <taxon>Paenibacillus</taxon>
    </lineage>
</organism>
<keyword evidence="1" id="KW-0812">Transmembrane</keyword>
<keyword evidence="3" id="KW-1185">Reference proteome</keyword>
<name>A0A916YKI6_9BACL</name>
<dbReference type="PANTHER" id="PTHR36974">
    <property type="entry name" value="MEMBRANE PROTEIN-RELATED"/>
    <property type="match status" value="1"/>
</dbReference>
<keyword evidence="1" id="KW-0472">Membrane</keyword>
<sequence length="163" mass="17138">MEPLIVLVVVTLALLIAGAVGVKRLRPWSVALRGGLSAMFVLTGVVHFVGMRAELISMVPPALPNPGLLITISGLLELAGAIGLLWRPTATWAAGGLTLMLVAMFPANIYAALEGITTNASDALVPRTLIQIVFLSTSIAIMVSHIRHRSIQRPATALDNSQG</sequence>
<feature type="transmembrane region" description="Helical" evidence="1">
    <location>
        <begin position="35"/>
        <end position="55"/>
    </location>
</feature>
<protein>
    <recommendedName>
        <fullName evidence="4">DoxX family membrane protein</fullName>
    </recommendedName>
</protein>
<dbReference type="Proteomes" id="UP000612456">
    <property type="component" value="Unassembled WGS sequence"/>
</dbReference>
<evidence type="ECO:0008006" key="4">
    <source>
        <dbReference type="Google" id="ProtNLM"/>
    </source>
</evidence>
<evidence type="ECO:0000256" key="1">
    <source>
        <dbReference type="SAM" id="Phobius"/>
    </source>
</evidence>
<dbReference type="PANTHER" id="PTHR36974:SF1">
    <property type="entry name" value="DOXX FAMILY MEMBRANE PROTEIN"/>
    <property type="match status" value="1"/>
</dbReference>
<gene>
    <name evidence="2" type="ORF">GCM10010911_04170</name>
</gene>
<evidence type="ECO:0000313" key="2">
    <source>
        <dbReference type="EMBL" id="GGD49796.1"/>
    </source>
</evidence>
<dbReference type="AlphaFoldDB" id="A0A916YKI6"/>
<feature type="transmembrane region" description="Helical" evidence="1">
    <location>
        <begin position="125"/>
        <end position="146"/>
    </location>
</feature>
<proteinExistence type="predicted"/>
<comment type="caution">
    <text evidence="2">The sequence shown here is derived from an EMBL/GenBank/DDBJ whole genome shotgun (WGS) entry which is preliminary data.</text>
</comment>
<feature type="transmembrane region" description="Helical" evidence="1">
    <location>
        <begin position="67"/>
        <end position="86"/>
    </location>
</feature>
<reference evidence="2" key="2">
    <citation type="submission" date="2020-09" db="EMBL/GenBank/DDBJ databases">
        <authorList>
            <person name="Sun Q."/>
            <person name="Zhou Y."/>
        </authorList>
    </citation>
    <scope>NUCLEOTIDE SEQUENCE</scope>
    <source>
        <strain evidence="2">CGMCC 1.15178</strain>
    </source>
</reference>
<accession>A0A916YKI6</accession>
<dbReference type="RefSeq" id="WP_229750003.1">
    <property type="nucleotide sequence ID" value="NZ_BMHP01000001.1"/>
</dbReference>